<evidence type="ECO:0000256" key="1">
    <source>
        <dbReference type="ARBA" id="ARBA00004127"/>
    </source>
</evidence>
<dbReference type="EC" id="2.4.1.-" evidence="10"/>
<feature type="transmembrane region" description="Helical" evidence="10">
    <location>
        <begin position="444"/>
        <end position="462"/>
    </location>
</feature>
<dbReference type="EMBL" id="VBPA01000005">
    <property type="protein sequence ID" value="TMQ73402.1"/>
    <property type="molecule type" value="Genomic_DNA"/>
</dbReference>
<feature type="domain" description="Protein O-mannosyl-transferase C-terminal four TM" evidence="13">
    <location>
        <begin position="506"/>
        <end position="681"/>
    </location>
</feature>
<evidence type="ECO:0000313" key="14">
    <source>
        <dbReference type="EMBL" id="TMQ73402.1"/>
    </source>
</evidence>
<evidence type="ECO:0000256" key="9">
    <source>
        <dbReference type="ARBA" id="ARBA00093617"/>
    </source>
</evidence>
<feature type="compositionally biased region" description="Basic and acidic residues" evidence="11">
    <location>
        <begin position="69"/>
        <end position="80"/>
    </location>
</feature>
<feature type="transmembrane region" description="Helical" evidence="10">
    <location>
        <begin position="371"/>
        <end position="389"/>
    </location>
</feature>
<feature type="compositionally biased region" description="Basic residues" evidence="11">
    <location>
        <begin position="96"/>
        <end position="108"/>
    </location>
</feature>
<dbReference type="InterPro" id="IPR003342">
    <property type="entry name" value="ArnT-like_N"/>
</dbReference>
<keyword evidence="5 10" id="KW-0808">Transferase</keyword>
<dbReference type="AlphaFoldDB" id="A0A538UBX5"/>
<dbReference type="GO" id="GO:0012505">
    <property type="term" value="C:endomembrane system"/>
    <property type="evidence" value="ECO:0007669"/>
    <property type="project" value="UniProtKB-SubCell"/>
</dbReference>
<evidence type="ECO:0000259" key="13">
    <source>
        <dbReference type="Pfam" id="PF16192"/>
    </source>
</evidence>
<dbReference type="Pfam" id="PF16192">
    <property type="entry name" value="PMT_4TMC"/>
    <property type="match status" value="1"/>
</dbReference>
<feature type="transmembrane region" description="Helical" evidence="10">
    <location>
        <begin position="565"/>
        <end position="582"/>
    </location>
</feature>
<evidence type="ECO:0000256" key="7">
    <source>
        <dbReference type="ARBA" id="ARBA00022989"/>
    </source>
</evidence>
<evidence type="ECO:0000256" key="10">
    <source>
        <dbReference type="RuleBase" id="RU367007"/>
    </source>
</evidence>
<dbReference type="PANTHER" id="PTHR10050:SF46">
    <property type="entry name" value="PROTEIN O-MANNOSYL-TRANSFERASE 2"/>
    <property type="match status" value="1"/>
</dbReference>
<gene>
    <name evidence="14" type="ORF">E6K80_00130</name>
</gene>
<feature type="transmembrane region" description="Helical" evidence="10">
    <location>
        <begin position="642"/>
        <end position="662"/>
    </location>
</feature>
<feature type="transmembrane region" description="Helical" evidence="10">
    <location>
        <begin position="589"/>
        <end position="606"/>
    </location>
</feature>
<accession>A0A538UBX5</accession>
<dbReference type="GO" id="GO:0004169">
    <property type="term" value="F:dolichyl-phosphate-mannose-protein mannosyltransferase activity"/>
    <property type="evidence" value="ECO:0007669"/>
    <property type="project" value="UniProtKB-UniRule"/>
</dbReference>
<feature type="transmembrane region" description="Helical" evidence="10">
    <location>
        <begin position="474"/>
        <end position="497"/>
    </location>
</feature>
<feature type="domain" description="ArnT-like N-terminal" evidence="12">
    <location>
        <begin position="274"/>
        <end position="498"/>
    </location>
</feature>
<feature type="compositionally biased region" description="Basic residues" evidence="11">
    <location>
        <begin position="159"/>
        <end position="169"/>
    </location>
</feature>
<keyword evidence="7 10" id="KW-1133">Transmembrane helix</keyword>
<comment type="caution">
    <text evidence="14">The sequence shown here is derived from an EMBL/GenBank/DDBJ whole genome shotgun (WGS) entry which is preliminary data.</text>
</comment>
<evidence type="ECO:0000313" key="15">
    <source>
        <dbReference type="Proteomes" id="UP000319836"/>
    </source>
</evidence>
<feature type="transmembrane region" description="Helical" evidence="10">
    <location>
        <begin position="343"/>
        <end position="364"/>
    </location>
</feature>
<evidence type="ECO:0000256" key="5">
    <source>
        <dbReference type="ARBA" id="ARBA00022679"/>
    </source>
</evidence>
<evidence type="ECO:0000256" key="11">
    <source>
        <dbReference type="SAM" id="MobiDB-lite"/>
    </source>
</evidence>
<organism evidence="14 15">
    <name type="scientific">Eiseniibacteriota bacterium</name>
    <dbReference type="NCBI Taxonomy" id="2212470"/>
    <lineage>
        <taxon>Bacteria</taxon>
        <taxon>Candidatus Eiseniibacteriota</taxon>
    </lineage>
</organism>
<dbReference type="InterPro" id="IPR027005">
    <property type="entry name" value="PMT-like"/>
</dbReference>
<evidence type="ECO:0000256" key="8">
    <source>
        <dbReference type="ARBA" id="ARBA00023136"/>
    </source>
</evidence>
<dbReference type="UniPathway" id="UPA00378"/>
<dbReference type="InterPro" id="IPR032421">
    <property type="entry name" value="PMT_4TMC"/>
</dbReference>
<feature type="transmembrane region" description="Helical" evidence="10">
    <location>
        <begin position="395"/>
        <end position="415"/>
    </location>
</feature>
<dbReference type="GO" id="GO:0005886">
    <property type="term" value="C:plasma membrane"/>
    <property type="evidence" value="ECO:0007669"/>
    <property type="project" value="UniProtKB-SubCell"/>
</dbReference>
<evidence type="ECO:0000256" key="6">
    <source>
        <dbReference type="ARBA" id="ARBA00022692"/>
    </source>
</evidence>
<keyword evidence="8 10" id="KW-0472">Membrane</keyword>
<evidence type="ECO:0000259" key="12">
    <source>
        <dbReference type="Pfam" id="PF02366"/>
    </source>
</evidence>
<sequence length="682" mass="75813">MPERSSLFSAAHASLGRDPGVQRGRASRAHAAGVRQRAPGRRRADRGGQRLDRPHRRGRSARGSGPRLDPGDRDPGEDRQGRRRARGIRARDRHAGGVRRRRSRHAARGVHASGGRRGCERRSDRLALGAGRQGLRTHVAAHSGESPVRRARAPDVRTAIRRHAVRRKGLPSPLPSHLSRRLHRDRSGVRRGAAPHPPSRRSADRGGALDLDRRARIVDARDPQRTAAQRLAHGALAAAAPTRRAALGVRAVRSVKRLVEILPAILFAGGLALYAPRVEVPNRYIFDEVYHAYTAGQYVAGNHDAYVWSTRSPRKGVAYTWNHPPLGLHLISIGIRLWGDNSFGWRFMSVLFGAIGLIVVFELGMTLTGQMGIALLATFLLWMDGLYFVQSRTGMLDVFGVVFMMLALLLFHRYWTAPPARAGARLLGVGLFLGLAVATKWNAAYASGLIGLAAIARALALARRPDDGGGAAAARHLAWILIGLVALPAAIYLLAYVPFFLVGHGFKDFVELQRQIYAYHSRLTATHEYQSRWWEWPLALRPVWYHVTRFANGRLANVYAEANPILEWALLPAVLWAMAWWARRGDPAFLTMGIGFFGQWLPWALVSRISFAYHWLPVVPFGCIALALALARLAHGPRAVRWAPWAYVALVVAAFVFFYPVYACVPLTPDEFTWRVWLPTWR</sequence>
<comment type="function">
    <text evidence="10">Protein O-mannosyltransferase that catalyzes the transfer of a single mannose residue from a polyprenol phospho-mannosyl lipidic donor to the hydroxyl group of selected serine and threonine residues in acceptor proteins.</text>
</comment>
<keyword evidence="6 10" id="KW-0812">Transmembrane</keyword>
<feature type="transmembrane region" description="Helical" evidence="10">
    <location>
        <begin position="422"/>
        <end position="438"/>
    </location>
</feature>
<reference evidence="14 15" key="1">
    <citation type="journal article" date="2019" name="Nat. Microbiol.">
        <title>Mediterranean grassland soil C-N compound turnover is dependent on rainfall and depth, and is mediated by genomically divergent microorganisms.</title>
        <authorList>
            <person name="Diamond S."/>
            <person name="Andeer P.F."/>
            <person name="Li Z."/>
            <person name="Crits-Christoph A."/>
            <person name="Burstein D."/>
            <person name="Anantharaman K."/>
            <person name="Lane K.R."/>
            <person name="Thomas B.C."/>
            <person name="Pan C."/>
            <person name="Northen T.R."/>
            <person name="Banfield J.F."/>
        </authorList>
    </citation>
    <scope>NUCLEOTIDE SEQUENCE [LARGE SCALE GENOMIC DNA]</scope>
    <source>
        <strain evidence="14">WS_10</strain>
    </source>
</reference>
<feature type="transmembrane region" description="Helical" evidence="10">
    <location>
        <begin position="612"/>
        <end position="630"/>
    </location>
</feature>
<evidence type="ECO:0000256" key="4">
    <source>
        <dbReference type="ARBA" id="ARBA00022676"/>
    </source>
</evidence>
<keyword evidence="10" id="KW-1003">Cell membrane</keyword>
<dbReference type="PANTHER" id="PTHR10050">
    <property type="entry name" value="DOLICHYL-PHOSPHATE-MANNOSE--PROTEIN MANNOSYLTRANSFERASE"/>
    <property type="match status" value="1"/>
</dbReference>
<name>A0A538UBX5_UNCEI</name>
<feature type="region of interest" description="Disordered" evidence="11">
    <location>
        <begin position="1"/>
        <end position="208"/>
    </location>
</feature>
<keyword evidence="4 10" id="KW-0328">Glycosyltransferase</keyword>
<evidence type="ECO:0000256" key="3">
    <source>
        <dbReference type="ARBA" id="ARBA00007222"/>
    </source>
</evidence>
<evidence type="ECO:0000256" key="2">
    <source>
        <dbReference type="ARBA" id="ARBA00004922"/>
    </source>
</evidence>
<dbReference type="Pfam" id="PF02366">
    <property type="entry name" value="PMT"/>
    <property type="match status" value="1"/>
</dbReference>
<proteinExistence type="inferred from homology"/>
<comment type="similarity">
    <text evidence="3 10">Belongs to the glycosyltransferase 39 family.</text>
</comment>
<dbReference type="Proteomes" id="UP000319836">
    <property type="component" value="Unassembled WGS sequence"/>
</dbReference>
<comment type="pathway">
    <text evidence="2 10">Protein modification; protein glycosylation.</text>
</comment>
<protein>
    <recommendedName>
        <fullName evidence="9 10">Polyprenol-phosphate-mannose--protein mannosyltransferase</fullName>
        <ecNumber evidence="10">2.4.1.-</ecNumber>
    </recommendedName>
</protein>
<comment type="subcellular location">
    <subcellularLocation>
        <location evidence="10">Cell membrane</location>
    </subcellularLocation>
    <subcellularLocation>
        <location evidence="1">Endomembrane system</location>
        <topology evidence="1">Multi-pass membrane protein</topology>
    </subcellularLocation>
</comment>